<evidence type="ECO:0000256" key="2">
    <source>
        <dbReference type="SAM" id="Phobius"/>
    </source>
</evidence>
<keyword evidence="4" id="KW-1185">Reference proteome</keyword>
<protein>
    <submittedName>
        <fullName evidence="3">Uncharacterized protein</fullName>
    </submittedName>
</protein>
<evidence type="ECO:0000256" key="1">
    <source>
        <dbReference type="SAM" id="MobiDB-lite"/>
    </source>
</evidence>
<feature type="transmembrane region" description="Helical" evidence="2">
    <location>
        <begin position="277"/>
        <end position="295"/>
    </location>
</feature>
<feature type="transmembrane region" description="Helical" evidence="2">
    <location>
        <begin position="331"/>
        <end position="351"/>
    </location>
</feature>
<gene>
    <name evidence="3" type="ORF">LTR84_004065</name>
</gene>
<feature type="transmembrane region" description="Helical" evidence="2">
    <location>
        <begin position="479"/>
        <end position="503"/>
    </location>
</feature>
<feature type="region of interest" description="Disordered" evidence="1">
    <location>
        <begin position="159"/>
        <end position="178"/>
    </location>
</feature>
<accession>A0AAV9N5B7</accession>
<name>A0AAV9N5B7_9EURO</name>
<feature type="transmembrane region" description="Helical" evidence="2">
    <location>
        <begin position="569"/>
        <end position="585"/>
    </location>
</feature>
<dbReference type="PANTHER" id="PTHR36840">
    <property type="entry name" value="BLL5714 PROTEIN"/>
    <property type="match status" value="1"/>
</dbReference>
<organism evidence="3 4">
    <name type="scientific">Exophiala bonariae</name>
    <dbReference type="NCBI Taxonomy" id="1690606"/>
    <lineage>
        <taxon>Eukaryota</taxon>
        <taxon>Fungi</taxon>
        <taxon>Dikarya</taxon>
        <taxon>Ascomycota</taxon>
        <taxon>Pezizomycotina</taxon>
        <taxon>Eurotiomycetes</taxon>
        <taxon>Chaetothyriomycetidae</taxon>
        <taxon>Chaetothyriales</taxon>
        <taxon>Herpotrichiellaceae</taxon>
        <taxon>Exophiala</taxon>
    </lineage>
</organism>
<reference evidence="3 4" key="1">
    <citation type="submission" date="2023-08" db="EMBL/GenBank/DDBJ databases">
        <title>Black Yeasts Isolated from many extreme environments.</title>
        <authorList>
            <person name="Coleine C."/>
            <person name="Stajich J.E."/>
            <person name="Selbmann L."/>
        </authorList>
    </citation>
    <scope>NUCLEOTIDE SEQUENCE [LARGE SCALE GENOMIC DNA]</scope>
    <source>
        <strain evidence="3 4">CCFEE 5792</strain>
    </source>
</reference>
<feature type="compositionally biased region" description="Basic residues" evidence="1">
    <location>
        <begin position="26"/>
        <end position="35"/>
    </location>
</feature>
<keyword evidence="2" id="KW-0812">Transmembrane</keyword>
<feature type="transmembrane region" description="Helical" evidence="2">
    <location>
        <begin position="301"/>
        <end position="324"/>
    </location>
</feature>
<feature type="transmembrane region" description="Helical" evidence="2">
    <location>
        <begin position="238"/>
        <end position="256"/>
    </location>
</feature>
<dbReference type="PANTHER" id="PTHR36840:SF1">
    <property type="entry name" value="BLL5714 PROTEIN"/>
    <property type="match status" value="1"/>
</dbReference>
<feature type="compositionally biased region" description="Basic and acidic residues" evidence="1">
    <location>
        <begin position="677"/>
        <end position="688"/>
    </location>
</feature>
<keyword evidence="2" id="KW-1133">Transmembrane helix</keyword>
<dbReference type="Pfam" id="PF06772">
    <property type="entry name" value="LtrA"/>
    <property type="match status" value="1"/>
</dbReference>
<evidence type="ECO:0000313" key="3">
    <source>
        <dbReference type="EMBL" id="KAK5049946.1"/>
    </source>
</evidence>
<feature type="transmembrane region" description="Helical" evidence="2">
    <location>
        <begin position="413"/>
        <end position="430"/>
    </location>
</feature>
<evidence type="ECO:0000313" key="4">
    <source>
        <dbReference type="Proteomes" id="UP001358417"/>
    </source>
</evidence>
<feature type="region of interest" description="Disordered" evidence="1">
    <location>
        <begin position="1"/>
        <end position="35"/>
    </location>
</feature>
<sequence>MATTAEEEAKTGTDTPDLETGTATPQHHHHLHFPHPHSKRFTQFIHPHSGKTVHVCHSPEHLEQKKKELLQEKKPEEFDVLLQGSTDHLEAIRTLHDHHQSRRDELKEQHGEVYSDIEHVKSELDALAAELHHLTSHAVALDASFDRYGYSAHLRTKDEDSETTSLHSDHPSASDKHADRSTEALRFLHRPVVRQYFHKGLLWRSAKAGEVASFELFVDLVYVGVIDIIGETAVEHPGGLALLHFVIVFSIAWKIWSDLTMIINNFEVDDIMHRFNVIFYLVCLFGFTTNIAYAFESTYTSAIAFYITQRLFAACWYVCVGIALPNIRGYMLSMSLLVLFSVVFWIGSIHVEWPNQLALIFIGLAIDLFGGIGLIWLMKEATKKSKTLLKAVSHWFDFFPAINIEHRVERNNAFVSLVFGYSILTILFQSKASFGINAFFGKGVLGLIQAFTFNWIYFEIDAYNVHVHAIRRHWVSSSVWITAHLPFIMGYILAASTLSQLVLAHDCEDADEHDLGHHYEDRSVEEVPRSLRWFYCGGLGVALICMAIISFCHIHKRLERSRLKKRPRLAIRVAVAIIIICLPLAEALNSLHLISITCALVFFVLCLDLFGNSCEGDQFWTGGWCAEEKKKCAYTANFKLGRRRRKELEQALQRGEKLSLSDLMKRHSSMSSLESQSSREEAWHGGHY</sequence>
<comment type="caution">
    <text evidence="3">The sequence shown here is derived from an EMBL/GenBank/DDBJ whole genome shotgun (WGS) entry which is preliminary data.</text>
</comment>
<feature type="transmembrane region" description="Helical" evidence="2">
    <location>
        <begin position="591"/>
        <end position="610"/>
    </location>
</feature>
<feature type="compositionally biased region" description="Basic and acidic residues" evidence="1">
    <location>
        <begin position="167"/>
        <end position="178"/>
    </location>
</feature>
<dbReference type="InterPro" id="IPR010640">
    <property type="entry name" value="Low_temperature_requirement_A"/>
</dbReference>
<feature type="transmembrane region" description="Helical" evidence="2">
    <location>
        <begin position="357"/>
        <end position="377"/>
    </location>
</feature>
<feature type="transmembrane region" description="Helical" evidence="2">
    <location>
        <begin position="531"/>
        <end position="549"/>
    </location>
</feature>
<dbReference type="GeneID" id="89972244"/>
<dbReference type="Proteomes" id="UP001358417">
    <property type="component" value="Unassembled WGS sequence"/>
</dbReference>
<feature type="transmembrane region" description="Helical" evidence="2">
    <location>
        <begin position="436"/>
        <end position="458"/>
    </location>
</feature>
<proteinExistence type="predicted"/>
<dbReference type="EMBL" id="JAVRRD010000018">
    <property type="protein sequence ID" value="KAK5049946.1"/>
    <property type="molecule type" value="Genomic_DNA"/>
</dbReference>
<dbReference type="RefSeq" id="XP_064704756.1">
    <property type="nucleotide sequence ID" value="XM_064847644.1"/>
</dbReference>
<feature type="region of interest" description="Disordered" evidence="1">
    <location>
        <begin position="667"/>
        <end position="688"/>
    </location>
</feature>
<keyword evidence="2" id="KW-0472">Membrane</keyword>
<dbReference type="AlphaFoldDB" id="A0AAV9N5B7"/>